<dbReference type="Proteomes" id="UP000238385">
    <property type="component" value="Unassembled WGS sequence"/>
</dbReference>
<protein>
    <recommendedName>
        <fullName evidence="3">Capsule biosynthesis protein CapK</fullName>
    </recommendedName>
</protein>
<dbReference type="InterPro" id="IPR042099">
    <property type="entry name" value="ANL_N_sf"/>
</dbReference>
<reference evidence="1 2" key="1">
    <citation type="submission" date="2018-03" db="EMBL/GenBank/DDBJ databases">
        <title>Marinobacter brunus sp. nov., a marine bacterium of Gamma-proteobacteria isolated from the surface seawater of the South China Sea.</title>
        <authorList>
            <person name="Cheng H."/>
            <person name="Wu Y.-H."/>
            <person name="Xamxidin M."/>
            <person name="Xu X.-W."/>
        </authorList>
    </citation>
    <scope>NUCLEOTIDE SEQUENCE [LARGE SCALE GENOMIC DNA]</scope>
    <source>
        <strain evidence="1 2">JCM 30472</strain>
    </source>
</reference>
<dbReference type="RefSeq" id="WP_106673091.1">
    <property type="nucleotide sequence ID" value="NZ_BMFE01000002.1"/>
</dbReference>
<gene>
    <name evidence="1" type="ORF">C7H08_15235</name>
</gene>
<keyword evidence="2" id="KW-1185">Reference proteome</keyword>
<dbReference type="OrthoDB" id="580775at2"/>
<dbReference type="PANTHER" id="PTHR36932:SF1">
    <property type="entry name" value="CAPSULAR POLYSACCHARIDE BIOSYNTHESIS PROTEIN"/>
    <property type="match status" value="1"/>
</dbReference>
<sequence length="442" mass="49636">MHKNLSKLLFYYPATMLKGEPIAFLLNDYRRNQWVGQEELGKLQLSRFKAILSYAYRYSDFYRKLYDGAGIVPEAIKSLDDLRNIPTVSKLDLINSLGEMSVDRGRFIRSSKTTGGSTGQPVTLYKNPMALARERCATARAYEWAGLSVGEPQLRFWGVPHSVSGKASASITDLIANRKRVSAFDLTPESLNQYYHEALLFKPGFIYGYVSVIEIFARHILDNGLPPISSVKSVITTSEILTNKSRKVISKAFGVSVYNEYGCGEVGSIAHECEQGGMHVMSDNVLLEIEKDDSGAGEIIVTDFYNHSTPLIRYRLGDYASLSDARCGCGRGFPLLESIHGRAYDVLQMPSGKRVHPEAVIYVFEGIQSKTSAFEQFQVVQKSQDQILVRIIPNKNWSEDILDMLILGLKRDLSSDISYKVDIVDEIYREKSGKLRLVKCEM</sequence>
<accession>A0A2T1K8U6</accession>
<name>A0A2T1K8U6_9GAMM</name>
<dbReference type="AlphaFoldDB" id="A0A2T1K8U6"/>
<dbReference type="EMBL" id="PXNN01000017">
    <property type="protein sequence ID" value="PSF06460.1"/>
    <property type="molecule type" value="Genomic_DNA"/>
</dbReference>
<dbReference type="SUPFAM" id="SSF56801">
    <property type="entry name" value="Acetyl-CoA synthetase-like"/>
    <property type="match status" value="1"/>
</dbReference>
<dbReference type="InterPro" id="IPR053158">
    <property type="entry name" value="CapK_Type1_Caps_Biosynth"/>
</dbReference>
<proteinExistence type="predicted"/>
<evidence type="ECO:0000313" key="1">
    <source>
        <dbReference type="EMBL" id="PSF06460.1"/>
    </source>
</evidence>
<evidence type="ECO:0008006" key="3">
    <source>
        <dbReference type="Google" id="ProtNLM"/>
    </source>
</evidence>
<evidence type="ECO:0000313" key="2">
    <source>
        <dbReference type="Proteomes" id="UP000238385"/>
    </source>
</evidence>
<dbReference type="Gene3D" id="3.40.50.12780">
    <property type="entry name" value="N-terminal domain of ligase-like"/>
    <property type="match status" value="1"/>
</dbReference>
<organism evidence="1 2">
    <name type="scientific">Marinobacter halophilus</name>
    <dbReference type="NCBI Taxonomy" id="1323740"/>
    <lineage>
        <taxon>Bacteria</taxon>
        <taxon>Pseudomonadati</taxon>
        <taxon>Pseudomonadota</taxon>
        <taxon>Gammaproteobacteria</taxon>
        <taxon>Pseudomonadales</taxon>
        <taxon>Marinobacteraceae</taxon>
        <taxon>Marinobacter</taxon>
    </lineage>
</organism>
<dbReference type="PANTHER" id="PTHR36932">
    <property type="entry name" value="CAPSULAR POLYSACCHARIDE BIOSYNTHESIS PROTEIN"/>
    <property type="match status" value="1"/>
</dbReference>
<comment type="caution">
    <text evidence="1">The sequence shown here is derived from an EMBL/GenBank/DDBJ whole genome shotgun (WGS) entry which is preliminary data.</text>
</comment>